<comment type="caution">
    <text evidence="1">The sequence shown here is derived from an EMBL/GenBank/DDBJ whole genome shotgun (WGS) entry which is preliminary data.</text>
</comment>
<dbReference type="Proteomes" id="UP000626109">
    <property type="component" value="Unassembled WGS sequence"/>
</dbReference>
<dbReference type="AlphaFoldDB" id="A0A813JY75"/>
<gene>
    <name evidence="1" type="ORF">PGLA2088_LOCUS27665</name>
</gene>
<evidence type="ECO:0000313" key="1">
    <source>
        <dbReference type="EMBL" id="CAE8691961.1"/>
    </source>
</evidence>
<name>A0A813JY75_POLGL</name>
<reference evidence="1" key="1">
    <citation type="submission" date="2021-02" db="EMBL/GenBank/DDBJ databases">
        <authorList>
            <person name="Dougan E. K."/>
            <person name="Rhodes N."/>
            <person name="Thang M."/>
            <person name="Chan C."/>
        </authorList>
    </citation>
    <scope>NUCLEOTIDE SEQUENCE</scope>
</reference>
<proteinExistence type="predicted"/>
<dbReference type="EMBL" id="CAJNNW010027549">
    <property type="protein sequence ID" value="CAE8691961.1"/>
    <property type="molecule type" value="Genomic_DNA"/>
</dbReference>
<accession>A0A813JY75</accession>
<organism evidence="1 2">
    <name type="scientific">Polarella glacialis</name>
    <name type="common">Dinoflagellate</name>
    <dbReference type="NCBI Taxonomy" id="89957"/>
    <lineage>
        <taxon>Eukaryota</taxon>
        <taxon>Sar</taxon>
        <taxon>Alveolata</taxon>
        <taxon>Dinophyceae</taxon>
        <taxon>Suessiales</taxon>
        <taxon>Suessiaceae</taxon>
        <taxon>Polarella</taxon>
    </lineage>
</organism>
<protein>
    <submittedName>
        <fullName evidence="1">Uncharacterized protein</fullName>
    </submittedName>
</protein>
<evidence type="ECO:0000313" key="2">
    <source>
        <dbReference type="Proteomes" id="UP000626109"/>
    </source>
</evidence>
<sequence length="128" mass="13823">MFTWFGPSTNSKNTQTQTQVRDYLLDIADYFRELQSLSQVLSSGGDVAEAFRQNVSNDSDGGFLGMIIGVQGEIFAAQCFPGNSPLALPATAALHVSIAGVIKNHYALGPAFWMCFVLARSFSAIIKP</sequence>